<comment type="caution">
    <text evidence="1">The sequence shown here is derived from an EMBL/GenBank/DDBJ whole genome shotgun (WGS) entry which is preliminary data.</text>
</comment>
<sequence length="101" mass="11573">HLSCRALCIHWKTAMTFQEFKSQLAMLLCDQPRGTTADLTGFAVAYWDGRDVAGLYLRDNGRLDGEYDLDVNAFERWHDTFVAWLVNQRCTVRADLVEDAS</sequence>
<evidence type="ECO:0000313" key="1">
    <source>
        <dbReference type="EMBL" id="MFM0107721.1"/>
    </source>
</evidence>
<reference evidence="1 2" key="1">
    <citation type="journal article" date="2024" name="Chem. Sci.">
        <title>Discovery of megapolipeptins by genome mining of a Burkholderiales bacteria collection.</title>
        <authorList>
            <person name="Paulo B.S."/>
            <person name="Recchia M.J.J."/>
            <person name="Lee S."/>
            <person name="Fergusson C.H."/>
            <person name="Romanowski S.B."/>
            <person name="Hernandez A."/>
            <person name="Krull N."/>
            <person name="Liu D.Y."/>
            <person name="Cavanagh H."/>
            <person name="Bos A."/>
            <person name="Gray C.A."/>
            <person name="Murphy B.T."/>
            <person name="Linington R.G."/>
            <person name="Eustaquio A.S."/>
        </authorList>
    </citation>
    <scope>NUCLEOTIDE SEQUENCE [LARGE SCALE GENOMIC DNA]</scope>
    <source>
        <strain evidence="1 2">RL18-126-BIB-B</strain>
    </source>
</reference>
<protein>
    <submittedName>
        <fullName evidence="1">Uncharacterized protein</fullName>
    </submittedName>
</protein>
<organism evidence="1 2">
    <name type="scientific">Paraburkholderia rhynchosiae</name>
    <dbReference type="NCBI Taxonomy" id="487049"/>
    <lineage>
        <taxon>Bacteria</taxon>
        <taxon>Pseudomonadati</taxon>
        <taxon>Pseudomonadota</taxon>
        <taxon>Betaproteobacteria</taxon>
        <taxon>Burkholderiales</taxon>
        <taxon>Burkholderiaceae</taxon>
        <taxon>Paraburkholderia</taxon>
    </lineage>
</organism>
<dbReference type="EMBL" id="JAQQDW010000089">
    <property type="protein sequence ID" value="MFM0107721.1"/>
    <property type="molecule type" value="Genomic_DNA"/>
</dbReference>
<dbReference type="Proteomes" id="UP001629235">
    <property type="component" value="Unassembled WGS sequence"/>
</dbReference>
<keyword evidence="2" id="KW-1185">Reference proteome</keyword>
<gene>
    <name evidence="1" type="ORF">PQR01_30765</name>
</gene>
<evidence type="ECO:0000313" key="2">
    <source>
        <dbReference type="Proteomes" id="UP001629235"/>
    </source>
</evidence>
<feature type="non-terminal residue" evidence="1">
    <location>
        <position position="1"/>
    </location>
</feature>
<name>A0ACC7NKA2_9BURK</name>
<proteinExistence type="predicted"/>
<accession>A0ACC7NKA2</accession>